<evidence type="ECO:0000256" key="2">
    <source>
        <dbReference type="SAM" id="SignalP"/>
    </source>
</evidence>
<proteinExistence type="predicted"/>
<accession>A0A4Z1E341</accession>
<feature type="transmembrane region" description="Helical" evidence="1">
    <location>
        <begin position="181"/>
        <end position="200"/>
    </location>
</feature>
<keyword evidence="4" id="KW-1185">Reference proteome</keyword>
<evidence type="ECO:0000313" key="3">
    <source>
        <dbReference type="EMBL" id="TGO05172.1"/>
    </source>
</evidence>
<sequence length="207" mass="21233">MRRALLILTVTTLMGLAGVVSAQAQQTDPSQVLLGSGASARSVATRGYDVSASGITLPADSTFTSFSYVTYWVTALDGTMPRAFGVNLLPDDGSVGAQHIGASTLLFDDARAAYPEGYCVTWVEISMFDEKFGESAEDPECTVYPGVGVVSGVSEGVDGIDGAVAIEDGEARTGLSVSGPAPIAGLISVLVIAAAAVLMVRYGSLQD</sequence>
<dbReference type="EMBL" id="RHPJ01000002">
    <property type="protein sequence ID" value="TGO05172.1"/>
    <property type="molecule type" value="Genomic_DNA"/>
</dbReference>
<comment type="caution">
    <text evidence="3">The sequence shown here is derived from an EMBL/GenBank/DDBJ whole genome shotgun (WGS) entry which is preliminary data.</text>
</comment>
<dbReference type="OrthoDB" id="4829866at2"/>
<dbReference type="Proteomes" id="UP000297318">
    <property type="component" value="Unassembled WGS sequence"/>
</dbReference>
<evidence type="ECO:0000256" key="1">
    <source>
        <dbReference type="SAM" id="Phobius"/>
    </source>
</evidence>
<protein>
    <submittedName>
        <fullName evidence="3">Uncharacterized protein</fullName>
    </submittedName>
</protein>
<keyword evidence="1" id="KW-0812">Transmembrane</keyword>
<keyword evidence="2" id="KW-0732">Signal</keyword>
<reference evidence="3 4" key="1">
    <citation type="submission" date="2018-11" db="EMBL/GenBank/DDBJ databases">
        <title>Complete genome sequencing of the Actinobacteria Serinibacter sp. K3-2.</title>
        <authorList>
            <person name="Rakitin A.L."/>
            <person name="Beletsky A.V."/>
            <person name="Mardanov A.V."/>
            <person name="Ravin N.V."/>
            <person name="Gromova A.S."/>
            <person name="Filippova S.N."/>
            <person name="Gal'Chenko V.F."/>
        </authorList>
    </citation>
    <scope>NUCLEOTIDE SEQUENCE [LARGE SCALE GENOMIC DNA]</scope>
    <source>
        <strain evidence="3 4">K3-2</strain>
    </source>
</reference>
<organism evidence="3 4">
    <name type="scientific">Serinibacter arcticus</name>
    <dbReference type="NCBI Taxonomy" id="1655435"/>
    <lineage>
        <taxon>Bacteria</taxon>
        <taxon>Bacillati</taxon>
        <taxon>Actinomycetota</taxon>
        <taxon>Actinomycetes</taxon>
        <taxon>Micrococcales</taxon>
        <taxon>Beutenbergiaceae</taxon>
        <taxon>Serinibacter</taxon>
    </lineage>
</organism>
<feature type="chain" id="PRO_5021482886" evidence="2">
    <location>
        <begin position="25"/>
        <end position="207"/>
    </location>
</feature>
<keyword evidence="1" id="KW-1133">Transmembrane helix</keyword>
<feature type="signal peptide" evidence="2">
    <location>
        <begin position="1"/>
        <end position="24"/>
    </location>
</feature>
<evidence type="ECO:0000313" key="4">
    <source>
        <dbReference type="Proteomes" id="UP000297318"/>
    </source>
</evidence>
<keyword evidence="1" id="KW-0472">Membrane</keyword>
<name>A0A4Z1E341_9MICO</name>
<gene>
    <name evidence="3" type="ORF">SERN_1176</name>
</gene>
<dbReference type="AlphaFoldDB" id="A0A4Z1E341"/>
<dbReference type="RefSeq" id="WP_135849219.1">
    <property type="nucleotide sequence ID" value="NZ_RHPJ01000002.1"/>
</dbReference>